<evidence type="ECO:0008006" key="3">
    <source>
        <dbReference type="Google" id="ProtNLM"/>
    </source>
</evidence>
<keyword evidence="2" id="KW-1185">Reference proteome</keyword>
<accession>A0A1R3GG28</accession>
<dbReference type="EMBL" id="AWWV01014432">
    <property type="protein sequence ID" value="OMO57019.1"/>
    <property type="molecule type" value="Genomic_DNA"/>
</dbReference>
<proteinExistence type="predicted"/>
<name>A0A1R3GG28_COCAP</name>
<evidence type="ECO:0000313" key="1">
    <source>
        <dbReference type="EMBL" id="OMO57019.1"/>
    </source>
</evidence>
<comment type="caution">
    <text evidence="1">The sequence shown here is derived from an EMBL/GenBank/DDBJ whole genome shotgun (WGS) entry which is preliminary data.</text>
</comment>
<sequence length="205" mass="23261">MPIHQPVSATCLPLFSSAKGESHASRELRADSGEGKSASVDGRSFGGNTWRRLSLYMPAWQEEGWVVCRAFKKRTTNGQSNNKNIEGWDSSYFYDETSNVSSVVDQIEFISRQTGQNINLPQNFLCKQETEADNLHFNIHSEQFVQLPQLESPSLPLIKRPSSISLVSENTINNNHEEEDHQQINRMCNNSSKKVTDWRALDKND</sequence>
<dbReference type="Proteomes" id="UP000188268">
    <property type="component" value="Unassembled WGS sequence"/>
</dbReference>
<organism evidence="1 2">
    <name type="scientific">Corchorus capsularis</name>
    <name type="common">Jute</name>
    <dbReference type="NCBI Taxonomy" id="210143"/>
    <lineage>
        <taxon>Eukaryota</taxon>
        <taxon>Viridiplantae</taxon>
        <taxon>Streptophyta</taxon>
        <taxon>Embryophyta</taxon>
        <taxon>Tracheophyta</taxon>
        <taxon>Spermatophyta</taxon>
        <taxon>Magnoliopsida</taxon>
        <taxon>eudicotyledons</taxon>
        <taxon>Gunneridae</taxon>
        <taxon>Pentapetalae</taxon>
        <taxon>rosids</taxon>
        <taxon>malvids</taxon>
        <taxon>Malvales</taxon>
        <taxon>Malvaceae</taxon>
        <taxon>Grewioideae</taxon>
        <taxon>Apeibeae</taxon>
        <taxon>Corchorus</taxon>
    </lineage>
</organism>
<dbReference type="AlphaFoldDB" id="A0A1R3GG28"/>
<protein>
    <recommendedName>
        <fullName evidence="3">NAC domain-containing protein</fullName>
    </recommendedName>
</protein>
<gene>
    <name evidence="1" type="ORF">CCACVL1_26066</name>
</gene>
<dbReference type="STRING" id="210143.A0A1R3GG28"/>
<dbReference type="OrthoDB" id="592291at2759"/>
<dbReference type="Gramene" id="OMO57019">
    <property type="protein sequence ID" value="OMO57019"/>
    <property type="gene ID" value="CCACVL1_26066"/>
</dbReference>
<evidence type="ECO:0000313" key="2">
    <source>
        <dbReference type="Proteomes" id="UP000188268"/>
    </source>
</evidence>
<reference evidence="1 2" key="1">
    <citation type="submission" date="2013-09" db="EMBL/GenBank/DDBJ databases">
        <title>Corchorus capsularis genome sequencing.</title>
        <authorList>
            <person name="Alam M."/>
            <person name="Haque M.S."/>
            <person name="Islam M.S."/>
            <person name="Emdad E.M."/>
            <person name="Islam M.M."/>
            <person name="Ahmed B."/>
            <person name="Halim A."/>
            <person name="Hossen Q.M.M."/>
            <person name="Hossain M.Z."/>
            <person name="Ahmed R."/>
            <person name="Khan M.M."/>
            <person name="Islam R."/>
            <person name="Rashid M.M."/>
            <person name="Khan S.A."/>
            <person name="Rahman M.S."/>
            <person name="Alam M."/>
        </authorList>
    </citation>
    <scope>NUCLEOTIDE SEQUENCE [LARGE SCALE GENOMIC DNA]</scope>
    <source>
        <strain evidence="2">cv. CVL-1</strain>
        <tissue evidence="1">Whole seedling</tissue>
    </source>
</reference>